<name>A0A4S8Q348_9ACTN</name>
<dbReference type="Gene3D" id="3.40.50.720">
    <property type="entry name" value="NAD(P)-binding Rossmann-like Domain"/>
    <property type="match status" value="1"/>
</dbReference>
<dbReference type="SUPFAM" id="SSF51735">
    <property type="entry name" value="NAD(P)-binding Rossmann-fold domains"/>
    <property type="match status" value="1"/>
</dbReference>
<evidence type="ECO:0000313" key="5">
    <source>
        <dbReference type="Proteomes" id="UP000308760"/>
    </source>
</evidence>
<organism evidence="4 5">
    <name type="scientific">Glycomyces buryatensis</name>
    <dbReference type="NCBI Taxonomy" id="2570927"/>
    <lineage>
        <taxon>Bacteria</taxon>
        <taxon>Bacillati</taxon>
        <taxon>Actinomycetota</taxon>
        <taxon>Actinomycetes</taxon>
        <taxon>Glycomycetales</taxon>
        <taxon>Glycomycetaceae</taxon>
        <taxon>Glycomyces</taxon>
    </lineage>
</organism>
<evidence type="ECO:0000313" key="4">
    <source>
        <dbReference type="EMBL" id="THV38430.1"/>
    </source>
</evidence>
<dbReference type="InterPro" id="IPR051164">
    <property type="entry name" value="NmrA-like_oxidored"/>
</dbReference>
<evidence type="ECO:0000256" key="2">
    <source>
        <dbReference type="ARBA" id="ARBA00022857"/>
    </source>
</evidence>
<evidence type="ECO:0000259" key="3">
    <source>
        <dbReference type="Pfam" id="PF05368"/>
    </source>
</evidence>
<reference evidence="5" key="1">
    <citation type="submission" date="2019-04" db="EMBL/GenBank/DDBJ databases">
        <title>Nocardioides xinjiangensis sp. nov.</title>
        <authorList>
            <person name="Liu S."/>
        </authorList>
    </citation>
    <scope>NUCLEOTIDE SEQUENCE [LARGE SCALE GENOMIC DNA]</scope>
    <source>
        <strain evidence="5">18</strain>
    </source>
</reference>
<accession>A0A4S8Q348</accession>
<dbReference type="PANTHER" id="PTHR42748:SF7">
    <property type="entry name" value="NMRA LIKE REDOX SENSOR 1-RELATED"/>
    <property type="match status" value="1"/>
</dbReference>
<dbReference type="RefSeq" id="WP_136536013.1">
    <property type="nucleotide sequence ID" value="NZ_STGY01000067.1"/>
</dbReference>
<feature type="domain" description="NmrA-like" evidence="3">
    <location>
        <begin position="5"/>
        <end position="259"/>
    </location>
</feature>
<dbReference type="PANTHER" id="PTHR42748">
    <property type="entry name" value="NITROGEN METABOLITE REPRESSION PROTEIN NMRA FAMILY MEMBER"/>
    <property type="match status" value="1"/>
</dbReference>
<dbReference type="Pfam" id="PF05368">
    <property type="entry name" value="NmrA"/>
    <property type="match status" value="1"/>
</dbReference>
<dbReference type="OrthoDB" id="3243290at2"/>
<keyword evidence="2" id="KW-0521">NADP</keyword>
<protein>
    <submittedName>
        <fullName evidence="4">NAD-dependent epimerase/dehydratase family protein</fullName>
    </submittedName>
</protein>
<evidence type="ECO:0000256" key="1">
    <source>
        <dbReference type="ARBA" id="ARBA00006328"/>
    </source>
</evidence>
<reference evidence="4 5" key="2">
    <citation type="submission" date="2019-05" db="EMBL/GenBank/DDBJ databases">
        <title>Glycomyces buryatensis sp. nov.</title>
        <authorList>
            <person name="Nikitina E."/>
        </authorList>
    </citation>
    <scope>NUCLEOTIDE SEQUENCE [LARGE SCALE GENOMIC DNA]</scope>
    <source>
        <strain evidence="4 5">18</strain>
    </source>
</reference>
<gene>
    <name evidence="4" type="ORF">FAB82_18440</name>
</gene>
<comment type="similarity">
    <text evidence="1">Belongs to the NmrA-type oxidoreductase family.</text>
</comment>
<sequence>MSNADKTILVTGATGRQGGAVAAKLLADGWSVRALTRDASSPKAAALAEAGAEVVTGDLDDRASLDAAAKGAWGVFSVHAGSYEGGPYGHDRDHEARTAAKLGAAAKQAGVAHVVHSSSIGVDTPLESQMDSLPLKAAAEAAWRAAGLSLTILRPGAFMENTFDSPRELQDGKLVSALAPDSFEPLIAAADIAAFAAIAFTDPERHNGQSYVLAGDNLSQVDKAELIGRLVGREVPYERISIEQVREFSRSTAKALEAINETPLEVDIPPLREIHPGLLTFEQWMTGVGRPLVDAYFARVDAPRS</sequence>
<proteinExistence type="inferred from homology"/>
<dbReference type="AlphaFoldDB" id="A0A4S8Q348"/>
<keyword evidence="5" id="KW-1185">Reference proteome</keyword>
<comment type="caution">
    <text evidence="4">The sequence shown here is derived from an EMBL/GenBank/DDBJ whole genome shotgun (WGS) entry which is preliminary data.</text>
</comment>
<dbReference type="InterPro" id="IPR008030">
    <property type="entry name" value="NmrA-like"/>
</dbReference>
<dbReference type="EMBL" id="STGY01000067">
    <property type="protein sequence ID" value="THV38430.1"/>
    <property type="molecule type" value="Genomic_DNA"/>
</dbReference>
<dbReference type="InterPro" id="IPR036291">
    <property type="entry name" value="NAD(P)-bd_dom_sf"/>
</dbReference>
<dbReference type="Proteomes" id="UP000308760">
    <property type="component" value="Unassembled WGS sequence"/>
</dbReference>